<feature type="signal peptide" evidence="6">
    <location>
        <begin position="1"/>
        <end position="21"/>
    </location>
</feature>
<dbReference type="EMBL" id="WWCU01000008">
    <property type="protein sequence ID" value="MYN07695.1"/>
    <property type="molecule type" value="Genomic_DNA"/>
</dbReference>
<proteinExistence type="predicted"/>
<feature type="compositionally biased region" description="Low complexity" evidence="5">
    <location>
        <begin position="29"/>
        <end position="48"/>
    </location>
</feature>
<evidence type="ECO:0000256" key="4">
    <source>
        <dbReference type="PROSITE-ProRule" id="PRU00433"/>
    </source>
</evidence>
<keyword evidence="9" id="KW-1185">Reference proteome</keyword>
<dbReference type="PROSITE" id="PS51007">
    <property type="entry name" value="CYTC"/>
    <property type="match status" value="1"/>
</dbReference>
<dbReference type="InterPro" id="IPR036909">
    <property type="entry name" value="Cyt_c-like_dom_sf"/>
</dbReference>
<evidence type="ECO:0000313" key="8">
    <source>
        <dbReference type="EMBL" id="MYN07695.1"/>
    </source>
</evidence>
<feature type="domain" description="Cytochrome c" evidence="7">
    <location>
        <begin position="387"/>
        <end position="542"/>
    </location>
</feature>
<dbReference type="GO" id="GO:0009055">
    <property type="term" value="F:electron transfer activity"/>
    <property type="evidence" value="ECO:0007669"/>
    <property type="project" value="InterPro"/>
</dbReference>
<evidence type="ECO:0000259" key="7">
    <source>
        <dbReference type="PROSITE" id="PS51007"/>
    </source>
</evidence>
<keyword evidence="3 4" id="KW-0408">Iron</keyword>
<dbReference type="PROSITE" id="PS51257">
    <property type="entry name" value="PROKAR_LIPOPROTEIN"/>
    <property type="match status" value="1"/>
</dbReference>
<name>A0A7X4HAP5_9BURK</name>
<keyword evidence="1 4" id="KW-0349">Heme</keyword>
<dbReference type="InterPro" id="IPR009056">
    <property type="entry name" value="Cyt_c-like_dom"/>
</dbReference>
<evidence type="ECO:0000313" key="9">
    <source>
        <dbReference type="Proteomes" id="UP000450676"/>
    </source>
</evidence>
<reference evidence="8 9" key="1">
    <citation type="submission" date="2019-12" db="EMBL/GenBank/DDBJ databases">
        <title>Novel species isolated from a subtropical stream in China.</title>
        <authorList>
            <person name="Lu H."/>
        </authorList>
    </citation>
    <scope>NUCLEOTIDE SEQUENCE [LARGE SCALE GENOMIC DNA]</scope>
    <source>
        <strain evidence="8 9">FT127W</strain>
    </source>
</reference>
<accession>A0A7X4HAP5</accession>
<evidence type="ECO:0000256" key="1">
    <source>
        <dbReference type="ARBA" id="ARBA00022617"/>
    </source>
</evidence>
<feature type="region of interest" description="Disordered" evidence="5">
    <location>
        <begin position="353"/>
        <end position="383"/>
    </location>
</feature>
<evidence type="ECO:0000256" key="3">
    <source>
        <dbReference type="ARBA" id="ARBA00023004"/>
    </source>
</evidence>
<evidence type="ECO:0000256" key="6">
    <source>
        <dbReference type="SAM" id="SignalP"/>
    </source>
</evidence>
<dbReference type="Gene3D" id="1.10.760.10">
    <property type="entry name" value="Cytochrome c-like domain"/>
    <property type="match status" value="2"/>
</dbReference>
<organism evidence="8 9">
    <name type="scientific">Pseudoduganella aquatica</name>
    <dbReference type="NCBI Taxonomy" id="2660641"/>
    <lineage>
        <taxon>Bacteria</taxon>
        <taxon>Pseudomonadati</taxon>
        <taxon>Pseudomonadota</taxon>
        <taxon>Betaproteobacteria</taxon>
        <taxon>Burkholderiales</taxon>
        <taxon>Oxalobacteraceae</taxon>
        <taxon>Telluria group</taxon>
        <taxon>Pseudoduganella</taxon>
    </lineage>
</organism>
<dbReference type="AlphaFoldDB" id="A0A7X4HAP5"/>
<dbReference type="RefSeq" id="WP_161072032.1">
    <property type="nucleotide sequence ID" value="NZ_WWCU01000008.1"/>
</dbReference>
<dbReference type="GO" id="GO:0004130">
    <property type="term" value="F:cytochrome-c peroxidase activity"/>
    <property type="evidence" value="ECO:0007669"/>
    <property type="project" value="TreeGrafter"/>
</dbReference>
<feature type="compositionally biased region" description="Pro residues" evidence="5">
    <location>
        <begin position="354"/>
        <end position="376"/>
    </location>
</feature>
<gene>
    <name evidence="8" type="ORF">GTP77_10095</name>
</gene>
<feature type="region of interest" description="Disordered" evidence="5">
    <location>
        <begin position="27"/>
        <end position="48"/>
    </location>
</feature>
<sequence>MRATIRLAATGLAAAIAASLAGCGGGTTDSGAASTRPAAGGPSPASATAAAADTGAETNVVTTTVSRAALGAPAPAAPLPQPNLDGASLTVSRAGYIDMANPFFTPMGNGRSCASCHSENAGWSVTPSGLAQRFEQSQGADPVFRLVDGANSPTAAVATLDQKRIAYSMLLTKGLIRVGMAMPANAEFTLLRTDDPYGFASARELSLFRRPLPSANLAFISSVMWDGRESPSAATGVNCLLNARPAQCYASIDSGLLSQATSAVRGHAEAARELSAADQRAIVDFESGLYAAQSTSNAAGSLLANGAGGGPQALAGTAFYFGINDLEAGDYRTQAPFDRNVMTMFGVWRNLAAPPAPPPPPPLPGQRNPPPAPAQPAPASAADLARASIARGEALFNNRPFNITQVAGFPQRPGQVQPQRGSCASCHSAPNTGSHSVPLLLAIGVADGRFRTPDMPLYTLRNNATGETVDITDPGQAMLTGRWRDIGKMKVPVLRNLSARAPYFHNGSQPDLQGVVRFYDRRFQIGLTPQEMADLGAFLKAL</sequence>
<keyword evidence="6" id="KW-0732">Signal</keyword>
<protein>
    <submittedName>
        <fullName evidence="8">Cytochrome C</fullName>
    </submittedName>
</protein>
<comment type="caution">
    <text evidence="8">The sequence shown here is derived from an EMBL/GenBank/DDBJ whole genome shotgun (WGS) entry which is preliminary data.</text>
</comment>
<evidence type="ECO:0000256" key="5">
    <source>
        <dbReference type="SAM" id="MobiDB-lite"/>
    </source>
</evidence>
<keyword evidence="2 4" id="KW-0479">Metal-binding</keyword>
<dbReference type="InterPro" id="IPR051395">
    <property type="entry name" value="Cytochrome_c_Peroxidase/MauG"/>
</dbReference>
<dbReference type="GO" id="GO:0020037">
    <property type="term" value="F:heme binding"/>
    <property type="evidence" value="ECO:0007669"/>
    <property type="project" value="InterPro"/>
</dbReference>
<dbReference type="PANTHER" id="PTHR30600">
    <property type="entry name" value="CYTOCHROME C PEROXIDASE-RELATED"/>
    <property type="match status" value="1"/>
</dbReference>
<dbReference type="GO" id="GO:0046872">
    <property type="term" value="F:metal ion binding"/>
    <property type="evidence" value="ECO:0007669"/>
    <property type="project" value="UniProtKB-KW"/>
</dbReference>
<dbReference type="Proteomes" id="UP000450676">
    <property type="component" value="Unassembled WGS sequence"/>
</dbReference>
<dbReference type="SUPFAM" id="SSF46626">
    <property type="entry name" value="Cytochrome c"/>
    <property type="match status" value="1"/>
</dbReference>
<evidence type="ECO:0000256" key="2">
    <source>
        <dbReference type="ARBA" id="ARBA00022723"/>
    </source>
</evidence>
<feature type="chain" id="PRO_5031341246" evidence="6">
    <location>
        <begin position="22"/>
        <end position="542"/>
    </location>
</feature>